<keyword evidence="4 13" id="KW-1003">Cell membrane</keyword>
<evidence type="ECO:0000256" key="2">
    <source>
        <dbReference type="ARBA" id="ARBA00006417"/>
    </source>
</evidence>
<dbReference type="InterPro" id="IPR051174">
    <property type="entry name" value="Cytochrome_c-type_ET"/>
</dbReference>
<dbReference type="PANTHER" id="PTHR30333">
    <property type="entry name" value="CYTOCHROME C-TYPE PROTEIN"/>
    <property type="match status" value="1"/>
</dbReference>
<dbReference type="GO" id="GO:0009276">
    <property type="term" value="C:Gram-negative-bacterium-type cell wall"/>
    <property type="evidence" value="ECO:0007669"/>
    <property type="project" value="UniProtKB-UniRule"/>
</dbReference>
<keyword evidence="6 13" id="KW-0349">Heme</keyword>
<organism evidence="17 18">
    <name type="scientific">Jejubacter calystegiae</name>
    <dbReference type="NCBI Taxonomy" id="2579935"/>
    <lineage>
        <taxon>Bacteria</taxon>
        <taxon>Pseudomonadati</taxon>
        <taxon>Pseudomonadota</taxon>
        <taxon>Gammaproteobacteria</taxon>
        <taxon>Enterobacterales</taxon>
        <taxon>Enterobacteriaceae</taxon>
        <taxon>Jejubacter</taxon>
    </lineage>
</organism>
<feature type="binding site" description="covalent" evidence="14">
    <location>
        <position position="169"/>
    </location>
    <ligand>
        <name>heme</name>
        <dbReference type="ChEBI" id="CHEBI:30413"/>
        <label>4</label>
    </ligand>
</feature>
<feature type="binding site" description="covalent" evidence="14">
    <location>
        <position position="48"/>
    </location>
    <ligand>
        <name>heme</name>
        <dbReference type="ChEBI" id="CHEBI:30413"/>
        <label>1</label>
    </ligand>
</feature>
<dbReference type="PIRSF" id="PIRSF000014">
    <property type="entry name" value="4_hem_cytch_TorC"/>
    <property type="match status" value="1"/>
</dbReference>
<dbReference type="RefSeq" id="WP_138098022.1">
    <property type="nucleotide sequence ID" value="NZ_CP040428.1"/>
</dbReference>
<keyword evidence="11 13" id="KW-0408">Iron</keyword>
<feature type="binding site" description="axial binding residue" evidence="15">
    <location>
        <position position="78"/>
    </location>
    <ligand>
        <name>heme</name>
        <dbReference type="ChEBI" id="CHEBI:30413"/>
        <label>2</label>
    </ligand>
    <ligandPart>
        <name>Fe</name>
        <dbReference type="ChEBI" id="CHEBI:18248"/>
    </ligandPart>
</feature>
<evidence type="ECO:0000256" key="10">
    <source>
        <dbReference type="ARBA" id="ARBA00022989"/>
    </source>
</evidence>
<feature type="binding site" description="covalent" evidence="14">
    <location>
        <position position="77"/>
    </location>
    <ligand>
        <name>heme</name>
        <dbReference type="ChEBI" id="CHEBI:30413"/>
        <label>2</label>
    </ligand>
</feature>
<comment type="PTM">
    <text evidence="14">Binds 5 heme groups per subunit.</text>
</comment>
<evidence type="ECO:0000256" key="8">
    <source>
        <dbReference type="ARBA" id="ARBA00022723"/>
    </source>
</evidence>
<evidence type="ECO:0000256" key="12">
    <source>
        <dbReference type="ARBA" id="ARBA00023136"/>
    </source>
</evidence>
<dbReference type="GO" id="GO:0005886">
    <property type="term" value="C:plasma membrane"/>
    <property type="evidence" value="ECO:0007669"/>
    <property type="project" value="UniProtKB-SubCell"/>
</dbReference>
<dbReference type="GO" id="GO:0009055">
    <property type="term" value="F:electron transfer activity"/>
    <property type="evidence" value="ECO:0007669"/>
    <property type="project" value="UniProtKB-UniRule"/>
</dbReference>
<evidence type="ECO:0000256" key="7">
    <source>
        <dbReference type="ARBA" id="ARBA00022692"/>
    </source>
</evidence>
<dbReference type="OrthoDB" id="9782159at2"/>
<dbReference type="Proteomes" id="UP000302163">
    <property type="component" value="Chromosome"/>
</dbReference>
<dbReference type="EMBL" id="CP040428">
    <property type="protein sequence ID" value="QCT21866.1"/>
    <property type="molecule type" value="Genomic_DNA"/>
</dbReference>
<dbReference type="InterPro" id="IPR005126">
    <property type="entry name" value="NapC/NirT_cyt_c_N"/>
</dbReference>
<dbReference type="InterPro" id="IPR009154">
    <property type="entry name" value="Membr-bd_4haem_cyt_TorC"/>
</dbReference>
<feature type="binding site" description="axial binding residue" evidence="15">
    <location>
        <position position="170"/>
    </location>
    <ligand>
        <name>heme</name>
        <dbReference type="ChEBI" id="CHEBI:30413"/>
        <label>4</label>
    </ligand>
    <ligandPart>
        <name>Fe</name>
        <dbReference type="ChEBI" id="CHEBI:18248"/>
    </ligandPart>
</feature>
<reference evidence="17 18" key="1">
    <citation type="submission" date="2019-05" db="EMBL/GenBank/DDBJ databases">
        <title>Complete genome sequence of Izhakiella calystegiae KSNA2, an endophyte isolated from beach morning glory (Calystegia soldanella).</title>
        <authorList>
            <person name="Jiang L."/>
            <person name="Jeong J.C."/>
            <person name="Kim C.Y."/>
            <person name="Kim D.H."/>
            <person name="Kim S.W."/>
            <person name="Lee j."/>
        </authorList>
    </citation>
    <scope>NUCLEOTIDE SEQUENCE [LARGE SCALE GENOMIC DNA]</scope>
    <source>
        <strain evidence="17 18">KSNA2</strain>
    </source>
</reference>
<evidence type="ECO:0000256" key="4">
    <source>
        <dbReference type="ARBA" id="ARBA00022475"/>
    </source>
</evidence>
<feature type="binding site" description="covalent" evidence="14">
    <location>
        <position position="74"/>
    </location>
    <ligand>
        <name>heme</name>
        <dbReference type="ChEBI" id="CHEBI:30413"/>
        <label>2</label>
    </ligand>
</feature>
<keyword evidence="5 13" id="KW-0997">Cell inner membrane</keyword>
<comment type="similarity">
    <text evidence="2 13">Belongs to the TorC/TorY family.</text>
</comment>
<evidence type="ECO:0000256" key="15">
    <source>
        <dbReference type="PIRSR" id="PIRSR000014-2"/>
    </source>
</evidence>
<evidence type="ECO:0000313" key="17">
    <source>
        <dbReference type="EMBL" id="QCT21866.1"/>
    </source>
</evidence>
<dbReference type="SUPFAM" id="SSF48695">
    <property type="entry name" value="Multiheme cytochromes"/>
    <property type="match status" value="1"/>
</dbReference>
<dbReference type="InterPro" id="IPR036280">
    <property type="entry name" value="Multihaem_cyt_sf"/>
</dbReference>
<dbReference type="InterPro" id="IPR038266">
    <property type="entry name" value="NapC/NirT_cytc_sf"/>
</dbReference>
<accession>A0A4P8YNZ3</accession>
<feature type="binding site" description="axial binding residue" evidence="15">
    <location>
        <position position="138"/>
    </location>
    <ligand>
        <name>heme</name>
        <dbReference type="ChEBI" id="CHEBI:30413"/>
        <label>3</label>
    </ligand>
    <ligandPart>
        <name>Fe</name>
        <dbReference type="ChEBI" id="CHEBI:18248"/>
    </ligandPart>
</feature>
<dbReference type="GO" id="GO:0009061">
    <property type="term" value="P:anaerobic respiration"/>
    <property type="evidence" value="ECO:0007669"/>
    <property type="project" value="TreeGrafter"/>
</dbReference>
<evidence type="ECO:0000256" key="13">
    <source>
        <dbReference type="PIRNR" id="PIRNR000014"/>
    </source>
</evidence>
<dbReference type="PANTHER" id="PTHR30333:SF3">
    <property type="entry name" value="CYTOCHROME C-TYPE PROTEIN TORY"/>
    <property type="match status" value="1"/>
</dbReference>
<evidence type="ECO:0000256" key="11">
    <source>
        <dbReference type="ARBA" id="ARBA00023004"/>
    </source>
</evidence>
<evidence type="ECO:0000313" key="18">
    <source>
        <dbReference type="Proteomes" id="UP000302163"/>
    </source>
</evidence>
<feature type="binding site" description="axial binding residue" evidence="15">
    <location>
        <position position="49"/>
    </location>
    <ligand>
        <name>heme</name>
        <dbReference type="ChEBI" id="CHEBI:30413"/>
        <label>1</label>
    </ligand>
    <ligandPart>
        <name>Fe</name>
        <dbReference type="ChEBI" id="CHEBI:18248"/>
    </ligandPart>
</feature>
<comment type="subcellular location">
    <subcellularLocation>
        <location evidence="1">Cell inner membrane</location>
        <topology evidence="1">Single-pass type II membrane protein</topology>
    </subcellularLocation>
</comment>
<feature type="binding site" description="axial binding residue" evidence="15">
    <location>
        <position position="332"/>
    </location>
    <ligand>
        <name>heme</name>
        <dbReference type="ChEBI" id="CHEBI:30413"/>
        <label>5</label>
    </ligand>
    <ligandPart>
        <name>Fe</name>
        <dbReference type="ChEBI" id="CHEBI:18248"/>
    </ligandPart>
</feature>
<feature type="binding site" description="covalent" evidence="14">
    <location>
        <position position="331"/>
    </location>
    <ligand>
        <name>heme</name>
        <dbReference type="ChEBI" id="CHEBI:30413"/>
        <label>5</label>
    </ligand>
</feature>
<name>A0A4P8YNZ3_9ENTR</name>
<sequence>MSKSSPRSRRRLAWLWLVLVGVVLGAVLLAGGATVMHKTSDTEFCVSCHSMQQPLAEYQGSVHFQNPKGIRAECADCHVPHKPMDYLTTKVMALKDVWGEMTGKIDTPEKYEAHKLAMAQSVWDTLKKNDSATCRSCHSYEAMDVLAQRPEARQEHPVAIKKGETCIDCHKGVAHILPDMSQLSAAGASELSAAAAKTPDNARELWSIATQPFWLSADSKQHNAGNLMPGTKIKVIKRENAMILAEVSGWQQDGVNEVFYEAAGKRILSVLLGEEARTKVKRLSEMTDPETHLLWHRTALEVWLPASQLIDNQQKIWDYAASMMSANCTGCHGLTALDRFNANQWIGVIKGMAPRTSLNQEQLRVLTRYVQQHASDMPSTAQGEVKEAQ</sequence>
<evidence type="ECO:0000256" key="14">
    <source>
        <dbReference type="PIRSR" id="PIRSR000014-1"/>
    </source>
</evidence>
<feature type="binding site" description="covalent" evidence="14">
    <location>
        <position position="45"/>
    </location>
    <ligand>
        <name>heme</name>
        <dbReference type="ChEBI" id="CHEBI:30413"/>
        <label>1</label>
    </ligand>
</feature>
<keyword evidence="8 13" id="KW-0479">Metal-binding</keyword>
<feature type="binding site" description="covalent" evidence="14">
    <location>
        <position position="137"/>
    </location>
    <ligand>
        <name>heme</name>
        <dbReference type="ChEBI" id="CHEBI:30413"/>
        <label>3</label>
    </ligand>
</feature>
<keyword evidence="12 13" id="KW-0472">Membrane</keyword>
<proteinExistence type="inferred from homology"/>
<keyword evidence="9 13" id="KW-0249">Electron transport</keyword>
<feature type="binding site" description="covalent" evidence="14">
    <location>
        <position position="166"/>
    </location>
    <ligand>
        <name>heme</name>
        <dbReference type="ChEBI" id="CHEBI:30413"/>
        <label>4</label>
    </ligand>
</feature>
<feature type="binding site" description="covalent" evidence="14">
    <location>
        <position position="328"/>
    </location>
    <ligand>
        <name>heme</name>
        <dbReference type="ChEBI" id="CHEBI:30413"/>
        <label>5</label>
    </ligand>
</feature>
<gene>
    <name evidence="17" type="ORF">FEM41_20500</name>
</gene>
<dbReference type="Gene3D" id="1.10.3820.10">
    <property type="entry name" value="Di-heme elbow motif domain"/>
    <property type="match status" value="1"/>
</dbReference>
<keyword evidence="18" id="KW-1185">Reference proteome</keyword>
<keyword evidence="10" id="KW-1133">Transmembrane helix</keyword>
<evidence type="ECO:0000256" key="5">
    <source>
        <dbReference type="ARBA" id="ARBA00022519"/>
    </source>
</evidence>
<dbReference type="Pfam" id="PF03264">
    <property type="entry name" value="Cytochrom_NNT"/>
    <property type="match status" value="1"/>
</dbReference>
<protein>
    <recommendedName>
        <fullName evidence="13">Cytochrome c-type protein</fullName>
    </recommendedName>
</protein>
<dbReference type="AlphaFoldDB" id="A0A4P8YNZ3"/>
<evidence type="ECO:0000256" key="3">
    <source>
        <dbReference type="ARBA" id="ARBA00022448"/>
    </source>
</evidence>
<evidence type="ECO:0000259" key="16">
    <source>
        <dbReference type="Pfam" id="PF03264"/>
    </source>
</evidence>
<dbReference type="KEGG" id="izh:FEM41_20500"/>
<evidence type="ECO:0000256" key="9">
    <source>
        <dbReference type="ARBA" id="ARBA00022982"/>
    </source>
</evidence>
<keyword evidence="3 13" id="KW-0813">Transport</keyword>
<evidence type="ECO:0000256" key="6">
    <source>
        <dbReference type="ARBA" id="ARBA00022617"/>
    </source>
</evidence>
<dbReference type="GO" id="GO:0005506">
    <property type="term" value="F:iron ion binding"/>
    <property type="evidence" value="ECO:0007669"/>
    <property type="project" value="UniProtKB-UniRule"/>
</dbReference>
<evidence type="ECO:0000256" key="1">
    <source>
        <dbReference type="ARBA" id="ARBA00004249"/>
    </source>
</evidence>
<dbReference type="FunFam" id="1.10.3820.10:FF:000001">
    <property type="entry name" value="Cytochrome c-type protein"/>
    <property type="match status" value="1"/>
</dbReference>
<dbReference type="GO" id="GO:0020037">
    <property type="term" value="F:heme binding"/>
    <property type="evidence" value="ECO:0007669"/>
    <property type="project" value="UniProtKB-UniRule"/>
</dbReference>
<feature type="binding site" description="covalent" evidence="14">
    <location>
        <position position="134"/>
    </location>
    <ligand>
        <name>heme</name>
        <dbReference type="ChEBI" id="CHEBI:30413"/>
        <label>3</label>
    </ligand>
</feature>
<feature type="domain" description="NapC/NirT cytochrome c N-terminal" evidence="16">
    <location>
        <begin position="10"/>
        <end position="180"/>
    </location>
</feature>
<keyword evidence="7" id="KW-0812">Transmembrane</keyword>